<reference evidence="3" key="1">
    <citation type="submission" date="2019-09" db="EMBL/GenBank/DDBJ databases">
        <title>Mumia zhuanghuii sp. nov. isolated from the intestinal contents of plateau pika (Ochotona curzoniae) in the Qinghai-Tibet plateau of China.</title>
        <authorList>
            <person name="Tian Z."/>
        </authorList>
    </citation>
    <scope>NUCLEOTIDE SEQUENCE [LARGE SCALE GENOMIC DNA]</scope>
    <source>
        <strain evidence="3">L-031</strain>
    </source>
</reference>
<sequence>MDATALSPEEARELAALRRRAYGPHPDIAADAAAVARLAALEAALHPVAGSASPPRTDSVVAQAPDAALPVAPARGVWPDEEPRAVIPPLGPREGRIPPWRRARAAASTAIGWFARRRAVTVALAFVVVVAIAWGGAQLAAPQSDRSLGRIPAGVDGERLARQGFLDAAGVTVAEVQRFEAYESLQVWVVLADTGDRCLVIDADRYGVLGFNCTPAGLDPVIDLRVWRGMREQVFGDLPPDSFLRFEHIGSRVHVWVRAPLDAP</sequence>
<organism evidence="2 3">
    <name type="scientific">Microbacterium lushaniae</name>
    <dbReference type="NCBI Taxonomy" id="2614639"/>
    <lineage>
        <taxon>Bacteria</taxon>
        <taxon>Bacillati</taxon>
        <taxon>Actinomycetota</taxon>
        <taxon>Actinomycetes</taxon>
        <taxon>Micrococcales</taxon>
        <taxon>Microbacteriaceae</taxon>
        <taxon>Microbacterium</taxon>
    </lineage>
</organism>
<proteinExistence type="predicted"/>
<feature type="transmembrane region" description="Helical" evidence="1">
    <location>
        <begin position="119"/>
        <end position="137"/>
    </location>
</feature>
<keyword evidence="1" id="KW-1133">Transmembrane helix</keyword>
<dbReference type="KEGG" id="mlz:F6J85_10175"/>
<name>A0A5J6L4W9_9MICO</name>
<evidence type="ECO:0000256" key="1">
    <source>
        <dbReference type="SAM" id="Phobius"/>
    </source>
</evidence>
<protein>
    <submittedName>
        <fullName evidence="2">Uncharacterized protein</fullName>
    </submittedName>
</protein>
<gene>
    <name evidence="2" type="ORF">F6J85_10175</name>
</gene>
<dbReference type="Proteomes" id="UP000325516">
    <property type="component" value="Chromosome"/>
</dbReference>
<dbReference type="AlphaFoldDB" id="A0A5J6L4W9"/>
<evidence type="ECO:0000313" key="3">
    <source>
        <dbReference type="Proteomes" id="UP000325516"/>
    </source>
</evidence>
<keyword evidence="3" id="KW-1185">Reference proteome</keyword>
<keyword evidence="1" id="KW-0472">Membrane</keyword>
<keyword evidence="1" id="KW-0812">Transmembrane</keyword>
<dbReference type="EMBL" id="CP044232">
    <property type="protein sequence ID" value="QEW03431.1"/>
    <property type="molecule type" value="Genomic_DNA"/>
</dbReference>
<accession>A0A5J6L4W9</accession>
<evidence type="ECO:0000313" key="2">
    <source>
        <dbReference type="EMBL" id="QEW03431.1"/>
    </source>
</evidence>
<dbReference type="RefSeq" id="WP_150924882.1">
    <property type="nucleotide sequence ID" value="NZ_CP044232.1"/>
</dbReference>